<sequence length="228" mass="26329">MENIFRFVKFLSIICWGAQNASAVIIVNGHEVTNDKIVHEYGIENETKQLFVTYKKINNDFFLEVQDYYIPSPEIHASTPDQLLKKYEGGFQKIKKHLAPYYKEDQLIYEMPVAIEQHFLSPKACRIGCPLFSSHIYSCLMESPTVTIVGDSVDFNHTSYIKSKGLLCLLPTSLNTFVKEFQFFPIKDNSYSYDLAIQGYVNFGCPQNFCNFYGQFFVIGARKVRIQF</sequence>
<name>A0ABZ2C5E5_9PROT</name>
<evidence type="ECO:0000313" key="1">
    <source>
        <dbReference type="EMBL" id="WVX67331.1"/>
    </source>
</evidence>
<protein>
    <submittedName>
        <fullName evidence="1">Uncharacterized protein</fullName>
    </submittedName>
</protein>
<reference evidence="1 2" key="1">
    <citation type="journal article" date="2024" name="Environ. Microbiol.">
        <title>Novel evolutionary insights on the interactions of the Holosporales (Alphaproteobacteria) with eukaryotic hosts from comparative genomics.</title>
        <authorList>
            <person name="Giovannini M."/>
            <person name="Petroni G."/>
            <person name="Castelli M."/>
        </authorList>
    </citation>
    <scope>NUCLEOTIDE SEQUENCE [LARGE SCALE GENOMIC DNA]</scope>
    <source>
        <strain evidence="1 2">US_Bl 15I1</strain>
    </source>
</reference>
<dbReference type="RefSeq" id="WP_331256100.1">
    <property type="nucleotide sequence ID" value="NZ_CP133270.1"/>
</dbReference>
<evidence type="ECO:0000313" key="2">
    <source>
        <dbReference type="Proteomes" id="UP001330434"/>
    </source>
</evidence>
<dbReference type="EMBL" id="CP133270">
    <property type="protein sequence ID" value="WVX67331.1"/>
    <property type="molecule type" value="Genomic_DNA"/>
</dbReference>
<accession>A0ABZ2C5E5</accession>
<organism evidence="1 2">
    <name type="scientific">Candidatus Bealeia paramacronuclearis</name>
    <dbReference type="NCBI Taxonomy" id="1921001"/>
    <lineage>
        <taxon>Bacteria</taxon>
        <taxon>Pseudomonadati</taxon>
        <taxon>Pseudomonadota</taxon>
        <taxon>Alphaproteobacteria</taxon>
        <taxon>Holosporales</taxon>
        <taxon>Holosporaceae</taxon>
        <taxon>Candidatus Bealeia</taxon>
    </lineage>
</organism>
<gene>
    <name evidence="1" type="ORF">Bealeia1_01530</name>
</gene>
<dbReference type="Proteomes" id="UP001330434">
    <property type="component" value="Chromosome"/>
</dbReference>
<keyword evidence="2" id="KW-1185">Reference proteome</keyword>
<proteinExistence type="predicted"/>